<dbReference type="InterPro" id="IPR050362">
    <property type="entry name" value="Cation-dep_OMT"/>
</dbReference>
<evidence type="ECO:0000313" key="5">
    <source>
        <dbReference type="Proteomes" id="UP000648801"/>
    </source>
</evidence>
<proteinExistence type="predicted"/>
<dbReference type="InterPro" id="IPR002935">
    <property type="entry name" value="SAM_O-MeTrfase"/>
</dbReference>
<dbReference type="GO" id="GO:0008171">
    <property type="term" value="F:O-methyltransferase activity"/>
    <property type="evidence" value="ECO:0007669"/>
    <property type="project" value="InterPro"/>
</dbReference>
<name>A0A916RT46_9BACT</name>
<evidence type="ECO:0000256" key="3">
    <source>
        <dbReference type="ARBA" id="ARBA00022691"/>
    </source>
</evidence>
<dbReference type="RefSeq" id="WP_188758751.1">
    <property type="nucleotide sequence ID" value="NZ_BMJB01000001.1"/>
</dbReference>
<dbReference type="PANTHER" id="PTHR10509">
    <property type="entry name" value="O-METHYLTRANSFERASE-RELATED"/>
    <property type="match status" value="1"/>
</dbReference>
<dbReference type="InterPro" id="IPR029063">
    <property type="entry name" value="SAM-dependent_MTases_sf"/>
</dbReference>
<dbReference type="AlphaFoldDB" id="A0A916RT46"/>
<dbReference type="Pfam" id="PF01596">
    <property type="entry name" value="Methyltransf_3"/>
    <property type="match status" value="1"/>
</dbReference>
<evidence type="ECO:0000313" key="4">
    <source>
        <dbReference type="EMBL" id="GGA65165.1"/>
    </source>
</evidence>
<keyword evidence="5" id="KW-1185">Reference proteome</keyword>
<dbReference type="SUPFAM" id="SSF53335">
    <property type="entry name" value="S-adenosyl-L-methionine-dependent methyltransferases"/>
    <property type="match status" value="1"/>
</dbReference>
<evidence type="ECO:0000256" key="1">
    <source>
        <dbReference type="ARBA" id="ARBA00022603"/>
    </source>
</evidence>
<reference evidence="4" key="2">
    <citation type="submission" date="2020-09" db="EMBL/GenBank/DDBJ databases">
        <authorList>
            <person name="Sun Q."/>
            <person name="Zhou Y."/>
        </authorList>
    </citation>
    <scope>NUCLEOTIDE SEQUENCE</scope>
    <source>
        <strain evidence="4">CGMCC 1.15447</strain>
    </source>
</reference>
<accession>A0A916RT46</accession>
<keyword evidence="1" id="KW-0489">Methyltransferase</keyword>
<dbReference type="GO" id="GO:0032259">
    <property type="term" value="P:methylation"/>
    <property type="evidence" value="ECO:0007669"/>
    <property type="project" value="UniProtKB-KW"/>
</dbReference>
<comment type="caution">
    <text evidence="4">The sequence shown here is derived from an EMBL/GenBank/DDBJ whole genome shotgun (WGS) entry which is preliminary data.</text>
</comment>
<organism evidence="4 5">
    <name type="scientific">Edaphobacter acidisoli</name>
    <dbReference type="NCBI Taxonomy" id="2040573"/>
    <lineage>
        <taxon>Bacteria</taxon>
        <taxon>Pseudomonadati</taxon>
        <taxon>Acidobacteriota</taxon>
        <taxon>Terriglobia</taxon>
        <taxon>Terriglobales</taxon>
        <taxon>Acidobacteriaceae</taxon>
        <taxon>Edaphobacter</taxon>
    </lineage>
</organism>
<evidence type="ECO:0000256" key="2">
    <source>
        <dbReference type="ARBA" id="ARBA00022679"/>
    </source>
</evidence>
<dbReference type="CDD" id="cd02440">
    <property type="entry name" value="AdoMet_MTases"/>
    <property type="match status" value="1"/>
</dbReference>
<keyword evidence="3" id="KW-0949">S-adenosyl-L-methionine</keyword>
<reference evidence="4" key="1">
    <citation type="journal article" date="2014" name="Int. J. Syst. Evol. Microbiol.">
        <title>Complete genome sequence of Corynebacterium casei LMG S-19264T (=DSM 44701T), isolated from a smear-ripened cheese.</title>
        <authorList>
            <consortium name="US DOE Joint Genome Institute (JGI-PGF)"/>
            <person name="Walter F."/>
            <person name="Albersmeier A."/>
            <person name="Kalinowski J."/>
            <person name="Ruckert C."/>
        </authorList>
    </citation>
    <scope>NUCLEOTIDE SEQUENCE</scope>
    <source>
        <strain evidence="4">CGMCC 1.15447</strain>
    </source>
</reference>
<protein>
    <submittedName>
        <fullName evidence="4">O-methyltransferase</fullName>
    </submittedName>
</protein>
<dbReference type="PANTHER" id="PTHR10509:SF14">
    <property type="entry name" value="CAFFEOYL-COA O-METHYLTRANSFERASE 3-RELATED"/>
    <property type="match status" value="1"/>
</dbReference>
<gene>
    <name evidence="4" type="ORF">GCM10011507_15930</name>
</gene>
<dbReference type="Proteomes" id="UP000648801">
    <property type="component" value="Unassembled WGS sequence"/>
</dbReference>
<keyword evidence="2" id="KW-0808">Transferase</keyword>
<dbReference type="GO" id="GO:0008757">
    <property type="term" value="F:S-adenosylmethionine-dependent methyltransferase activity"/>
    <property type="evidence" value="ECO:0007669"/>
    <property type="project" value="TreeGrafter"/>
</dbReference>
<dbReference type="Gene3D" id="3.40.50.150">
    <property type="entry name" value="Vaccinia Virus protein VP39"/>
    <property type="match status" value="1"/>
</dbReference>
<sequence>MSQKLFAAVDHYLADKLLPEDAPLHEALKANAAAKLPSIDVSPVQGKLLHLLARMSGAKRILEVGTLGGYSTIWLARALPKDGVLVTLELSPKHAEVAAANIRRAGLSHLVDLRVGPAADSLARLHTEKSVPFDFIFLDADKPSNPVYLDWAIKLSHPGTVIIGDNVIREGAIIDTNDTDPNVTGTRLFLEKLGSHPLLDATAIQTVGSKHHDGFALAIVKDKA</sequence>
<dbReference type="EMBL" id="BMJB01000001">
    <property type="protein sequence ID" value="GGA65165.1"/>
    <property type="molecule type" value="Genomic_DNA"/>
</dbReference>
<dbReference type="PROSITE" id="PS51682">
    <property type="entry name" value="SAM_OMT_I"/>
    <property type="match status" value="1"/>
</dbReference>